<dbReference type="InterPro" id="IPR010044">
    <property type="entry name" value="MTAP"/>
</dbReference>
<comment type="subunit">
    <text evidence="3">Homohexamer. Dimer of a homotrimer.</text>
</comment>
<feature type="binding site" evidence="3">
    <location>
        <begin position="208"/>
        <end position="210"/>
    </location>
    <ligand>
        <name>substrate</name>
    </ligand>
</feature>
<feature type="binding site" evidence="3">
    <location>
        <begin position="51"/>
        <end position="52"/>
    </location>
    <ligand>
        <name>phosphate</name>
        <dbReference type="ChEBI" id="CHEBI:43474"/>
    </ligand>
</feature>
<feature type="domain" description="Nucleoside phosphorylase" evidence="4">
    <location>
        <begin position="2"/>
        <end position="242"/>
    </location>
</feature>
<feature type="binding site" evidence="3">
    <location>
        <position position="184"/>
    </location>
    <ligand>
        <name>substrate</name>
    </ligand>
</feature>
<comment type="function">
    <text evidence="3">Purine nucleoside phosphorylase which is highly specific for 6-oxopurine nucleosides. Cleaves guanosine or inosine to respective bases and sugar-1-phosphate molecules. Involved in purine salvage.</text>
</comment>
<proteinExistence type="inferred from homology"/>
<evidence type="ECO:0000313" key="5">
    <source>
        <dbReference type="EMBL" id="AUW93669.1"/>
    </source>
</evidence>
<dbReference type="Pfam" id="PF01048">
    <property type="entry name" value="PNP_UDP_1"/>
    <property type="match status" value="1"/>
</dbReference>
<dbReference type="EMBL" id="CP019454">
    <property type="protein sequence ID" value="AUW93669.1"/>
    <property type="molecule type" value="Genomic_DNA"/>
</dbReference>
<comment type="similarity">
    <text evidence="3">Belongs to the PNP/MTAP phosphorylase family. MTAP subfamily.</text>
</comment>
<dbReference type="NCBIfam" id="TIGR01694">
    <property type="entry name" value="MTAP"/>
    <property type="match status" value="1"/>
</dbReference>
<comment type="pathway">
    <text evidence="3">Purine metabolism; purine nucleoside salvage.</text>
</comment>
<dbReference type="CDD" id="cd09010">
    <property type="entry name" value="MTAP_SsMTAPII_like_MTIP"/>
    <property type="match status" value="1"/>
</dbReference>
<name>A0ABN5H1A6_9FIRM</name>
<accession>A0ABN5H1A6</accession>
<keyword evidence="6" id="KW-1185">Reference proteome</keyword>
<feature type="binding site" evidence="3">
    <location>
        <position position="185"/>
    </location>
    <ligand>
        <name>phosphate</name>
        <dbReference type="ChEBI" id="CHEBI:43474"/>
    </ligand>
</feature>
<dbReference type="RefSeq" id="WP_103375426.1">
    <property type="nucleotide sequence ID" value="NZ_CP133983.1"/>
</dbReference>
<keyword evidence="3" id="KW-0660">Purine salvage</keyword>
<evidence type="ECO:0000313" key="6">
    <source>
        <dbReference type="Proteomes" id="UP000325292"/>
    </source>
</evidence>
<feature type="site" description="Important for substrate specificity" evidence="3">
    <location>
        <position position="166"/>
    </location>
</feature>
<reference evidence="5 6" key="1">
    <citation type="journal article" date="2019" name="Sci. Rep.">
        <title>Sulfobacillus thermotolerans: new insights into resistance and metabolic capacities of acidophilic chemolithotrophs.</title>
        <authorList>
            <person name="Panyushkina A.E."/>
            <person name="Babenko V.V."/>
            <person name="Nikitina A.S."/>
            <person name="Selezneva O.V."/>
            <person name="Tsaplina I.A."/>
            <person name="Letarova M.A."/>
            <person name="Kostryukova E.S."/>
            <person name="Letarov A.V."/>
        </authorList>
    </citation>
    <scope>NUCLEOTIDE SEQUENCE [LARGE SCALE GENOMIC DNA]</scope>
    <source>
        <strain evidence="5 6">Kr1</strain>
    </source>
</reference>
<evidence type="ECO:0000256" key="3">
    <source>
        <dbReference type="HAMAP-Rule" id="MF_01963"/>
    </source>
</evidence>
<comment type="catalytic activity">
    <reaction evidence="3">
        <text>a purine D-ribonucleoside + phosphate = a purine nucleobase + alpha-D-ribose 1-phosphate</text>
        <dbReference type="Rhea" id="RHEA:19805"/>
        <dbReference type="ChEBI" id="CHEBI:26386"/>
        <dbReference type="ChEBI" id="CHEBI:43474"/>
        <dbReference type="ChEBI" id="CHEBI:57720"/>
        <dbReference type="ChEBI" id="CHEBI:142355"/>
        <dbReference type="EC" id="2.4.2.1"/>
    </reaction>
</comment>
<protein>
    <recommendedName>
        <fullName evidence="3">Probable 6-oxopurine nucleoside phosphorylase</fullName>
        <ecNumber evidence="3">2.4.2.1</ecNumber>
    </recommendedName>
    <alternativeName>
        <fullName evidence="3">Purine nucleoside phosphorylase</fullName>
        <shortName evidence="3">PNP</shortName>
    </alternativeName>
</protein>
<organism evidence="5 6">
    <name type="scientific">Sulfobacillus thermotolerans</name>
    <dbReference type="NCBI Taxonomy" id="338644"/>
    <lineage>
        <taxon>Bacteria</taxon>
        <taxon>Bacillati</taxon>
        <taxon>Bacillota</taxon>
        <taxon>Clostridia</taxon>
        <taxon>Eubacteriales</taxon>
        <taxon>Clostridiales Family XVII. Incertae Sedis</taxon>
        <taxon>Sulfobacillus</taxon>
    </lineage>
</organism>
<dbReference type="InterPro" id="IPR000845">
    <property type="entry name" value="Nucleoside_phosphorylase_d"/>
</dbReference>
<dbReference type="Gene3D" id="3.40.50.1580">
    <property type="entry name" value="Nucleoside phosphorylase domain"/>
    <property type="match status" value="1"/>
</dbReference>
<evidence type="ECO:0000256" key="2">
    <source>
        <dbReference type="ARBA" id="ARBA00022679"/>
    </source>
</evidence>
<dbReference type="InterPro" id="IPR035994">
    <property type="entry name" value="Nucleoside_phosphorylase_sf"/>
</dbReference>
<keyword evidence="1 3" id="KW-0328">Glycosyltransferase</keyword>
<sequence length="258" mass="27564">MRIAVIGGTGVYDPTWLSQSTTEEVATPFGPTRVTRGHLEGMEEEVFFMNRHGAGHKVPPHLVNYRANIWALRELGVDRVVATAAVGSLNVAMPPGAFVLCDQFLDFTKARASTFHNGGESGVVHTDMTEPYCPDMRSVLVQKAKELGIAAVNGGCYVTTDGPRFETPAEIKAYRLLGGDVVGMTGVPEVVLARELGLCYSTVALVTNFAAGISSEVLSHQEVLDVMAQNVAGLRNVIAAALPLLQHERTCACSLSAH</sequence>
<gene>
    <name evidence="5" type="ORF">BXT84_06715</name>
</gene>
<evidence type="ECO:0000256" key="1">
    <source>
        <dbReference type="ARBA" id="ARBA00022676"/>
    </source>
</evidence>
<feature type="binding site" evidence="3">
    <location>
        <position position="9"/>
    </location>
    <ligand>
        <name>phosphate</name>
        <dbReference type="ChEBI" id="CHEBI:43474"/>
    </ligand>
</feature>
<keyword evidence="2 3" id="KW-0808">Transferase</keyword>
<dbReference type="PANTHER" id="PTHR42679:SF2">
    <property type="entry name" value="S-METHYL-5'-THIOADENOSINE PHOSPHORYLASE"/>
    <property type="match status" value="1"/>
</dbReference>
<dbReference type="PANTHER" id="PTHR42679">
    <property type="entry name" value="S-METHYL-5'-THIOADENOSINE PHOSPHORYLASE"/>
    <property type="match status" value="1"/>
</dbReference>
<comment type="caution">
    <text evidence="3">Lacks conserved residue(s) required for the propagation of feature annotation.</text>
</comment>
<dbReference type="Proteomes" id="UP000325292">
    <property type="component" value="Chromosome"/>
</dbReference>
<dbReference type="EC" id="2.4.2.1" evidence="3"/>
<comment type="miscellaneous">
    <text evidence="3">Although this enzyme belongs to the family of MTA phosphorylases based on sequence homology, it has been shown that conserved amino acid substitutions in the substrate binding pocket convert the substrate specificity of this enzyme from 6-aminopurines to 6-oxopurines.</text>
</comment>
<evidence type="ECO:0000259" key="4">
    <source>
        <dbReference type="Pfam" id="PF01048"/>
    </source>
</evidence>
<dbReference type="NCBIfam" id="NF006599">
    <property type="entry name" value="PRK09136.1"/>
    <property type="match status" value="1"/>
</dbReference>
<dbReference type="SUPFAM" id="SSF53167">
    <property type="entry name" value="Purine and uridine phosphorylases"/>
    <property type="match status" value="1"/>
</dbReference>
<dbReference type="HAMAP" id="MF_01963">
    <property type="entry name" value="MTAP"/>
    <property type="match status" value="1"/>
</dbReference>
<feature type="site" description="Important for substrate specificity" evidence="3">
    <location>
        <position position="220"/>
    </location>
</feature>